<dbReference type="KEGG" id="ams:AMIS_42540"/>
<proteinExistence type="predicted"/>
<dbReference type="AlphaFoldDB" id="I0H8Y7"/>
<dbReference type="GO" id="GO:0032259">
    <property type="term" value="P:methylation"/>
    <property type="evidence" value="ECO:0007669"/>
    <property type="project" value="UniProtKB-KW"/>
</dbReference>
<dbReference type="RefSeq" id="WP_014444368.1">
    <property type="nucleotide sequence ID" value="NC_017093.1"/>
</dbReference>
<keyword evidence="3" id="KW-1185">Reference proteome</keyword>
<keyword evidence="2" id="KW-0489">Methyltransferase</keyword>
<evidence type="ECO:0000259" key="1">
    <source>
        <dbReference type="Pfam" id="PF13649"/>
    </source>
</evidence>
<gene>
    <name evidence="2" type="ordered locus">AMIS_42540</name>
</gene>
<protein>
    <submittedName>
        <fullName evidence="2">Putative methyltransferase</fullName>
    </submittedName>
</protein>
<dbReference type="CDD" id="cd02440">
    <property type="entry name" value="AdoMet_MTases"/>
    <property type="match status" value="1"/>
</dbReference>
<dbReference type="STRING" id="512565.AMIS_42540"/>
<dbReference type="PANTHER" id="PTHR43464">
    <property type="entry name" value="METHYLTRANSFERASE"/>
    <property type="match status" value="1"/>
</dbReference>
<dbReference type="Pfam" id="PF13649">
    <property type="entry name" value="Methyltransf_25"/>
    <property type="match status" value="1"/>
</dbReference>
<accession>I0H8Y7</accession>
<name>I0H8Y7_ACTM4</name>
<dbReference type="PATRIC" id="fig|512565.3.peg.4238"/>
<feature type="domain" description="Methyltransferase" evidence="1">
    <location>
        <begin position="42"/>
        <end position="136"/>
    </location>
</feature>
<evidence type="ECO:0000313" key="2">
    <source>
        <dbReference type="EMBL" id="BAL89474.1"/>
    </source>
</evidence>
<reference evidence="2 3" key="1">
    <citation type="submission" date="2012-02" db="EMBL/GenBank/DDBJ databases">
        <title>Complete genome sequence of Actinoplanes missouriensis 431 (= NBRC 102363).</title>
        <authorList>
            <person name="Ohnishi Y."/>
            <person name="Ishikawa J."/>
            <person name="Sekine M."/>
            <person name="Hosoyama A."/>
            <person name="Harada T."/>
            <person name="Narita H."/>
            <person name="Hata T."/>
            <person name="Konno Y."/>
            <person name="Tutikane K."/>
            <person name="Fujita N."/>
            <person name="Horinouchi S."/>
            <person name="Hayakawa M."/>
        </authorList>
    </citation>
    <scope>NUCLEOTIDE SEQUENCE [LARGE SCALE GENOMIC DNA]</scope>
    <source>
        <strain evidence="3">ATCC 14538 / DSM 43046 / CBS 188.64 / JCM 3121 / NBRC 102363 / NCIMB 12654 / NRRL B-3342 / UNCC 431</strain>
    </source>
</reference>
<dbReference type="InterPro" id="IPR041698">
    <property type="entry name" value="Methyltransf_25"/>
</dbReference>
<organism evidence="2 3">
    <name type="scientific">Actinoplanes missouriensis (strain ATCC 14538 / DSM 43046 / CBS 188.64 / JCM 3121 / NBRC 102363 / NCIMB 12654 / NRRL B-3342 / UNCC 431)</name>
    <dbReference type="NCBI Taxonomy" id="512565"/>
    <lineage>
        <taxon>Bacteria</taxon>
        <taxon>Bacillati</taxon>
        <taxon>Actinomycetota</taxon>
        <taxon>Actinomycetes</taxon>
        <taxon>Micromonosporales</taxon>
        <taxon>Micromonosporaceae</taxon>
        <taxon>Actinoplanes</taxon>
    </lineage>
</organism>
<dbReference type="OrthoDB" id="9797178at2"/>
<dbReference type="Proteomes" id="UP000007882">
    <property type="component" value="Chromosome"/>
</dbReference>
<evidence type="ECO:0000313" key="3">
    <source>
        <dbReference type="Proteomes" id="UP000007882"/>
    </source>
</evidence>
<dbReference type="EMBL" id="AP012319">
    <property type="protein sequence ID" value="BAL89474.1"/>
    <property type="molecule type" value="Genomic_DNA"/>
</dbReference>
<dbReference type="PANTHER" id="PTHR43464:SF78">
    <property type="entry name" value="SLR1117 PROTEIN"/>
    <property type="match status" value="1"/>
</dbReference>
<keyword evidence="2" id="KW-0808">Transferase</keyword>
<dbReference type="SUPFAM" id="SSF53335">
    <property type="entry name" value="S-adenosyl-L-methionine-dependent methyltransferases"/>
    <property type="match status" value="1"/>
</dbReference>
<sequence>MTDLTEAFWRAHHDLPREAPGSPATTELLLRLAGRLPAEPRVLDLGCGTGPATIVLARLTGGHVTAVDLHEPFLERLAANARAAGVADRIETRVASMEDLDVAPGTADLIWAEGSAYVIGFDAALAAWKPLLAPGGVLVLTEAEWLTLTPSAGAREFWDPGYPAMRTTAGNVEAAQRAGWTVRATYVLPDSDWDEYYGPLAASIERLRHEGVPADLLDQVGAEIGVRAEHGTDYGYTGYVLRPRP</sequence>
<dbReference type="eggNOG" id="COG0500">
    <property type="taxonomic scope" value="Bacteria"/>
</dbReference>
<dbReference type="InterPro" id="IPR029063">
    <property type="entry name" value="SAM-dependent_MTases_sf"/>
</dbReference>
<dbReference type="HOGENOM" id="CLU_073559_0_0_11"/>
<dbReference type="GO" id="GO:0008168">
    <property type="term" value="F:methyltransferase activity"/>
    <property type="evidence" value="ECO:0007669"/>
    <property type="project" value="UniProtKB-KW"/>
</dbReference>
<dbReference type="Gene3D" id="3.40.50.150">
    <property type="entry name" value="Vaccinia Virus protein VP39"/>
    <property type="match status" value="1"/>
</dbReference>